<dbReference type="PANTHER" id="PTHR47706:SF4">
    <property type="entry name" value="NMRA-LIKE DOMAIN-CONTAINING PROTEIN"/>
    <property type="match status" value="1"/>
</dbReference>
<organism evidence="5 6">
    <name type="scientific">Bimuria novae-zelandiae CBS 107.79</name>
    <dbReference type="NCBI Taxonomy" id="1447943"/>
    <lineage>
        <taxon>Eukaryota</taxon>
        <taxon>Fungi</taxon>
        <taxon>Dikarya</taxon>
        <taxon>Ascomycota</taxon>
        <taxon>Pezizomycotina</taxon>
        <taxon>Dothideomycetes</taxon>
        <taxon>Pleosporomycetidae</taxon>
        <taxon>Pleosporales</taxon>
        <taxon>Massarineae</taxon>
        <taxon>Didymosphaeriaceae</taxon>
        <taxon>Bimuria</taxon>
    </lineage>
</organism>
<evidence type="ECO:0000256" key="2">
    <source>
        <dbReference type="ARBA" id="ARBA00022857"/>
    </source>
</evidence>
<keyword evidence="3" id="KW-0560">Oxidoreductase</keyword>
<name>A0A6A5V3U7_9PLEO</name>
<protein>
    <submittedName>
        <fullName evidence="5">NAD(P)-binding protein</fullName>
    </submittedName>
</protein>
<evidence type="ECO:0000256" key="1">
    <source>
        <dbReference type="ARBA" id="ARBA00005725"/>
    </source>
</evidence>
<comment type="similarity">
    <text evidence="1">Belongs to the NmrA-type oxidoreductase family. Isoflavone reductase subfamily.</text>
</comment>
<feature type="domain" description="NmrA-like" evidence="4">
    <location>
        <begin position="3"/>
        <end position="240"/>
    </location>
</feature>
<gene>
    <name evidence="5" type="ORF">BU23DRAFT_557517</name>
</gene>
<accession>A0A6A5V3U7</accession>
<proteinExistence type="inferred from homology"/>
<reference evidence="5" key="1">
    <citation type="journal article" date="2020" name="Stud. Mycol.">
        <title>101 Dothideomycetes genomes: a test case for predicting lifestyles and emergence of pathogens.</title>
        <authorList>
            <person name="Haridas S."/>
            <person name="Albert R."/>
            <person name="Binder M."/>
            <person name="Bloem J."/>
            <person name="Labutti K."/>
            <person name="Salamov A."/>
            <person name="Andreopoulos B."/>
            <person name="Baker S."/>
            <person name="Barry K."/>
            <person name="Bills G."/>
            <person name="Bluhm B."/>
            <person name="Cannon C."/>
            <person name="Castanera R."/>
            <person name="Culley D."/>
            <person name="Daum C."/>
            <person name="Ezra D."/>
            <person name="Gonzalez J."/>
            <person name="Henrissat B."/>
            <person name="Kuo A."/>
            <person name="Liang C."/>
            <person name="Lipzen A."/>
            <person name="Lutzoni F."/>
            <person name="Magnuson J."/>
            <person name="Mondo S."/>
            <person name="Nolan M."/>
            <person name="Ohm R."/>
            <person name="Pangilinan J."/>
            <person name="Park H.-J."/>
            <person name="Ramirez L."/>
            <person name="Alfaro M."/>
            <person name="Sun H."/>
            <person name="Tritt A."/>
            <person name="Yoshinaga Y."/>
            <person name="Zwiers L.-H."/>
            <person name="Turgeon B."/>
            <person name="Goodwin S."/>
            <person name="Spatafora J."/>
            <person name="Crous P."/>
            <person name="Grigoriev I."/>
        </authorList>
    </citation>
    <scope>NUCLEOTIDE SEQUENCE</scope>
    <source>
        <strain evidence="5">CBS 107.79</strain>
    </source>
</reference>
<dbReference type="OrthoDB" id="10000533at2759"/>
<evidence type="ECO:0000313" key="6">
    <source>
        <dbReference type="Proteomes" id="UP000800036"/>
    </source>
</evidence>
<dbReference type="PANTHER" id="PTHR47706">
    <property type="entry name" value="NMRA-LIKE FAMILY PROTEIN"/>
    <property type="match status" value="1"/>
</dbReference>
<keyword evidence="6" id="KW-1185">Reference proteome</keyword>
<dbReference type="Gene3D" id="3.40.50.720">
    <property type="entry name" value="NAD(P)-binding Rossmann-like Domain"/>
    <property type="match status" value="1"/>
</dbReference>
<dbReference type="InterPro" id="IPR008030">
    <property type="entry name" value="NmrA-like"/>
</dbReference>
<dbReference type="Gene3D" id="3.90.25.10">
    <property type="entry name" value="UDP-galactose 4-epimerase, domain 1"/>
    <property type="match status" value="1"/>
</dbReference>
<dbReference type="AlphaFoldDB" id="A0A6A5V3U7"/>
<sequence>MVKIALAGGSGDVASEILDVLVAAKKHEIVVLSRSAKPKREPPTGVTLVTVDYDNVESLVHALKGVHTLLSFVGEVQDPTSSVQRKLIDAAVQAGVRRFAPSEWGTSKMEHLDWYAFKGATREYLKEINNDKKVLEYTLFQAGLFLNYLTYPHNSAKHLHQMDMPLNLNDRRFIMLEGGDDSRVNFVTVQDLAHIVAKAVDYEGEWPIEGGVRGTEITMGELLALSKKVRGGTFDVTKLQRSDILAGEWKASWVPVIDHPAMKALGKEALDAMSKHITGRVLLAMEAGGYVVNDNWNRLIPEYQFTKLEPFLTEAWRGKP</sequence>
<evidence type="ECO:0000313" key="5">
    <source>
        <dbReference type="EMBL" id="KAF1969696.1"/>
    </source>
</evidence>
<dbReference type="SUPFAM" id="SSF51735">
    <property type="entry name" value="NAD(P)-binding Rossmann-fold domains"/>
    <property type="match status" value="1"/>
</dbReference>
<evidence type="ECO:0000259" key="4">
    <source>
        <dbReference type="Pfam" id="PF05368"/>
    </source>
</evidence>
<dbReference type="Pfam" id="PF05368">
    <property type="entry name" value="NmrA"/>
    <property type="match status" value="1"/>
</dbReference>
<evidence type="ECO:0000256" key="3">
    <source>
        <dbReference type="ARBA" id="ARBA00023002"/>
    </source>
</evidence>
<keyword evidence="2" id="KW-0521">NADP</keyword>
<dbReference type="InterPro" id="IPR051609">
    <property type="entry name" value="NmrA/Isoflavone_reductase-like"/>
</dbReference>
<dbReference type="EMBL" id="ML976707">
    <property type="protein sequence ID" value="KAF1969696.1"/>
    <property type="molecule type" value="Genomic_DNA"/>
</dbReference>
<dbReference type="Proteomes" id="UP000800036">
    <property type="component" value="Unassembled WGS sequence"/>
</dbReference>
<dbReference type="GO" id="GO:0016491">
    <property type="term" value="F:oxidoreductase activity"/>
    <property type="evidence" value="ECO:0007669"/>
    <property type="project" value="UniProtKB-KW"/>
</dbReference>
<dbReference type="InterPro" id="IPR036291">
    <property type="entry name" value="NAD(P)-bd_dom_sf"/>
</dbReference>